<keyword evidence="2" id="KW-1185">Reference proteome</keyword>
<protein>
    <submittedName>
        <fullName evidence="1">Uncharacterized protein</fullName>
    </submittedName>
</protein>
<proteinExistence type="predicted"/>
<dbReference type="AlphaFoldDB" id="A0A8J8C4Q0"/>
<dbReference type="OrthoDB" id="228668at2157"/>
<dbReference type="RefSeq" id="WP_162318306.1">
    <property type="nucleotide sequence ID" value="NZ_JAHQXF010000002.1"/>
</dbReference>
<accession>A0A8J8C4Q0</accession>
<evidence type="ECO:0000313" key="2">
    <source>
        <dbReference type="Proteomes" id="UP000766550"/>
    </source>
</evidence>
<name>A0A8J8C4Q0_9EURY</name>
<dbReference type="Proteomes" id="UP000766550">
    <property type="component" value="Unassembled WGS sequence"/>
</dbReference>
<reference evidence="1 2" key="1">
    <citation type="submission" date="2021-06" db="EMBL/GenBank/DDBJ databases">
        <title>New haloarchaea isolates fom saline soil.</title>
        <authorList>
            <person name="Duran-Viseras A."/>
            <person name="Sanchez-Porro C.S."/>
            <person name="Ventosa A."/>
        </authorList>
    </citation>
    <scope>NUCLEOTIDE SEQUENCE [LARGE SCALE GENOMIC DNA]</scope>
    <source>
        <strain evidence="1 2">JCM 183640</strain>
    </source>
</reference>
<evidence type="ECO:0000313" key="1">
    <source>
        <dbReference type="EMBL" id="MBV0925482.1"/>
    </source>
</evidence>
<organism evidence="1 2">
    <name type="scientific">Haloarcula limicola</name>
    <dbReference type="NCBI Taxonomy" id="1429915"/>
    <lineage>
        <taxon>Archaea</taxon>
        <taxon>Methanobacteriati</taxon>
        <taxon>Methanobacteriota</taxon>
        <taxon>Stenosarchaea group</taxon>
        <taxon>Halobacteria</taxon>
        <taxon>Halobacteriales</taxon>
        <taxon>Haloarculaceae</taxon>
        <taxon>Haloarcula</taxon>
    </lineage>
</organism>
<dbReference type="EMBL" id="JAHQXF010000002">
    <property type="protein sequence ID" value="MBV0925482.1"/>
    <property type="molecule type" value="Genomic_DNA"/>
</dbReference>
<comment type="caution">
    <text evidence="1">The sequence shown here is derived from an EMBL/GenBank/DDBJ whole genome shotgun (WGS) entry which is preliminary data.</text>
</comment>
<gene>
    <name evidence="1" type="ORF">KTS45_14840</name>
</gene>
<sequence>MSSVPPHCHVETTLPPAVRAYFAAELETLEDYLELVPDAIDGGTGDATVGPVQAVPWVYVPDLTGWRGFALARLLAAERDCPCYQLSALARDGVSSLWGAIDRSADGPVVVHVELRGDTGPIPGTLREAVRRGFDQPPRSAGDGDPVSGDPTNLVVVFTDTQPSKRLTSPLPAATAPVSGAVLSYAPRDSMTPEHPDGTTALDAPPAVQDRTERLDELLSAALDGVGDPDQRERFVDDAVEALTITQSTIGRQDLLFDVSPKVALKHGHRLERVGSAEALSGLRRDILAGVPQSPGSADLRRTLADLLPE</sequence>